<dbReference type="EMBL" id="QVQT01000007">
    <property type="protein sequence ID" value="RFU15066.1"/>
    <property type="molecule type" value="Genomic_DNA"/>
</dbReference>
<comment type="caution">
    <text evidence="5">The sequence shown here is derived from an EMBL/GenBank/DDBJ whole genome shotgun (WGS) entry which is preliminary data.</text>
</comment>
<dbReference type="SUPFAM" id="SSF48008">
    <property type="entry name" value="GntR ligand-binding domain-like"/>
    <property type="match status" value="1"/>
</dbReference>
<feature type="domain" description="HTH gntR-type" evidence="4">
    <location>
        <begin position="8"/>
        <end position="75"/>
    </location>
</feature>
<proteinExistence type="predicted"/>
<dbReference type="RefSeq" id="WP_117302812.1">
    <property type="nucleotide sequence ID" value="NZ_QVQT02000007.1"/>
</dbReference>
<dbReference type="Gene3D" id="1.10.10.10">
    <property type="entry name" value="Winged helix-like DNA-binding domain superfamily/Winged helix DNA-binding domain"/>
    <property type="match status" value="1"/>
</dbReference>
<accession>A0A372IJE4</accession>
<dbReference type="PROSITE" id="PS50949">
    <property type="entry name" value="HTH_GNTR"/>
    <property type="match status" value="1"/>
</dbReference>
<dbReference type="InterPro" id="IPR036388">
    <property type="entry name" value="WH-like_DNA-bd_sf"/>
</dbReference>
<dbReference type="InterPro" id="IPR000524">
    <property type="entry name" value="Tscrpt_reg_HTH_GntR"/>
</dbReference>
<dbReference type="InterPro" id="IPR011711">
    <property type="entry name" value="GntR_C"/>
</dbReference>
<dbReference type="InterPro" id="IPR008920">
    <property type="entry name" value="TF_FadR/GntR_C"/>
</dbReference>
<dbReference type="AlphaFoldDB" id="A0A372IJE4"/>
<sequence length="234" mass="26747">MAEPATPSTLKIYLLQKLRETILSGRYKPGDRLNESLIAREFKISRIPVREALLQLQESGLVTNRKRKGMFVTLLSEEDTQKINSVRLVLETEALKLARRRMTPETAAALTALVDKMEGWDGTLSEAAALDLEFHRTIWEASGNAYLAKVLDSLVASLFTYKTLEHISYDLRRWRLNHHRALLDVVLGSEEQDIQGALLMHLRMAYKDPERYSSLARSQSWPARTGKDPEITRR</sequence>
<dbReference type="InterPro" id="IPR036390">
    <property type="entry name" value="WH_DNA-bd_sf"/>
</dbReference>
<keyword evidence="6" id="KW-1185">Reference proteome</keyword>
<keyword evidence="1" id="KW-0805">Transcription regulation</keyword>
<dbReference type="Gene3D" id="1.20.120.530">
    <property type="entry name" value="GntR ligand-binding domain-like"/>
    <property type="match status" value="1"/>
</dbReference>
<evidence type="ECO:0000313" key="6">
    <source>
        <dbReference type="Proteomes" id="UP000264702"/>
    </source>
</evidence>
<dbReference type="OrthoDB" id="9781630at2"/>
<evidence type="ECO:0000256" key="1">
    <source>
        <dbReference type="ARBA" id="ARBA00023015"/>
    </source>
</evidence>
<dbReference type="Pfam" id="PF07729">
    <property type="entry name" value="FCD"/>
    <property type="match status" value="1"/>
</dbReference>
<dbReference type="PANTHER" id="PTHR43537">
    <property type="entry name" value="TRANSCRIPTIONAL REGULATOR, GNTR FAMILY"/>
    <property type="match status" value="1"/>
</dbReference>
<evidence type="ECO:0000256" key="2">
    <source>
        <dbReference type="ARBA" id="ARBA00023125"/>
    </source>
</evidence>
<dbReference type="SMART" id="SM00345">
    <property type="entry name" value="HTH_GNTR"/>
    <property type="match status" value="1"/>
</dbReference>
<evidence type="ECO:0000256" key="3">
    <source>
        <dbReference type="ARBA" id="ARBA00023163"/>
    </source>
</evidence>
<evidence type="ECO:0000259" key="4">
    <source>
        <dbReference type="PROSITE" id="PS50949"/>
    </source>
</evidence>
<keyword evidence="2" id="KW-0238">DNA-binding</keyword>
<dbReference type="CDD" id="cd07377">
    <property type="entry name" value="WHTH_GntR"/>
    <property type="match status" value="1"/>
</dbReference>
<reference evidence="5 6" key="1">
    <citation type="submission" date="2018-08" db="EMBL/GenBank/DDBJ databases">
        <title>Acidipila sp. 4G-K13, an acidobacterium isolated from forest soil.</title>
        <authorList>
            <person name="Gao Z.-H."/>
            <person name="Qiu L.-H."/>
        </authorList>
    </citation>
    <scope>NUCLEOTIDE SEQUENCE [LARGE SCALE GENOMIC DNA]</scope>
    <source>
        <strain evidence="5 6">4G-K13</strain>
    </source>
</reference>
<evidence type="ECO:0000313" key="5">
    <source>
        <dbReference type="EMBL" id="RFU15066.1"/>
    </source>
</evidence>
<gene>
    <name evidence="5" type="ORF">D0Y96_18140</name>
</gene>
<dbReference type="PANTHER" id="PTHR43537:SF5">
    <property type="entry name" value="UXU OPERON TRANSCRIPTIONAL REGULATOR"/>
    <property type="match status" value="1"/>
</dbReference>
<organism evidence="5 6">
    <name type="scientific">Paracidobacterium acidisoli</name>
    <dbReference type="NCBI Taxonomy" id="2303751"/>
    <lineage>
        <taxon>Bacteria</taxon>
        <taxon>Pseudomonadati</taxon>
        <taxon>Acidobacteriota</taxon>
        <taxon>Terriglobia</taxon>
        <taxon>Terriglobales</taxon>
        <taxon>Acidobacteriaceae</taxon>
        <taxon>Paracidobacterium</taxon>
    </lineage>
</organism>
<dbReference type="Proteomes" id="UP000264702">
    <property type="component" value="Unassembled WGS sequence"/>
</dbReference>
<dbReference type="GO" id="GO:0003700">
    <property type="term" value="F:DNA-binding transcription factor activity"/>
    <property type="evidence" value="ECO:0007669"/>
    <property type="project" value="InterPro"/>
</dbReference>
<dbReference type="SUPFAM" id="SSF46785">
    <property type="entry name" value="Winged helix' DNA-binding domain"/>
    <property type="match status" value="1"/>
</dbReference>
<protein>
    <submittedName>
        <fullName evidence="5">GntR family transcriptional regulator</fullName>
    </submittedName>
</protein>
<dbReference type="SMART" id="SM00895">
    <property type="entry name" value="FCD"/>
    <property type="match status" value="1"/>
</dbReference>
<dbReference type="GO" id="GO:0003677">
    <property type="term" value="F:DNA binding"/>
    <property type="evidence" value="ECO:0007669"/>
    <property type="project" value="UniProtKB-KW"/>
</dbReference>
<name>A0A372IJE4_9BACT</name>
<keyword evidence="3" id="KW-0804">Transcription</keyword>
<dbReference type="Pfam" id="PF00392">
    <property type="entry name" value="GntR"/>
    <property type="match status" value="1"/>
</dbReference>